<evidence type="ECO:0000256" key="5">
    <source>
        <dbReference type="ARBA" id="ARBA00023015"/>
    </source>
</evidence>
<dbReference type="InterPro" id="IPR044810">
    <property type="entry name" value="WRKY_plant"/>
</dbReference>
<dbReference type="GO" id="GO:0005634">
    <property type="term" value="C:nucleus"/>
    <property type="evidence" value="ECO:0007669"/>
    <property type="project" value="UniProtKB-SubCell"/>
</dbReference>
<dbReference type="Gene3D" id="2.20.25.80">
    <property type="entry name" value="WRKY domain"/>
    <property type="match status" value="2"/>
</dbReference>
<keyword evidence="2" id="KW-0479">Metal-binding</keyword>
<comment type="similarity">
    <text evidence="9">Belongs to the WRKY group I family.</text>
</comment>
<reference evidence="12 13" key="1">
    <citation type="submission" date="2024-11" db="EMBL/GenBank/DDBJ databases">
        <title>A near-complete genome assembly of Cinchona calisaya.</title>
        <authorList>
            <person name="Lian D.C."/>
            <person name="Zhao X.W."/>
            <person name="Wei L."/>
        </authorList>
    </citation>
    <scope>NUCLEOTIDE SEQUENCE [LARGE SCALE GENOMIC DNA]</scope>
    <source>
        <tissue evidence="12">Nenye</tissue>
    </source>
</reference>
<gene>
    <name evidence="12" type="ORF">ACH5RR_018669</name>
</gene>
<keyword evidence="13" id="KW-1185">Reference proteome</keyword>
<evidence type="ECO:0000313" key="13">
    <source>
        <dbReference type="Proteomes" id="UP001630127"/>
    </source>
</evidence>
<dbReference type="FunFam" id="2.20.25.80:FF:000006">
    <property type="entry name" value="WRKY transcription factor"/>
    <property type="match status" value="1"/>
</dbReference>
<evidence type="ECO:0000256" key="2">
    <source>
        <dbReference type="ARBA" id="ARBA00022723"/>
    </source>
</evidence>
<feature type="domain" description="WRKY" evidence="11">
    <location>
        <begin position="273"/>
        <end position="331"/>
    </location>
</feature>
<dbReference type="PANTHER" id="PTHR31221">
    <property type="entry name" value="WRKY TRANSCRIPTION FACTOR PROTEIN 1-RELATED"/>
    <property type="match status" value="1"/>
</dbReference>
<feature type="compositionally biased region" description="Basic and acidic residues" evidence="10">
    <location>
        <begin position="374"/>
        <end position="391"/>
    </location>
</feature>
<evidence type="ECO:0000256" key="9">
    <source>
        <dbReference type="ARBA" id="ARBA00061157"/>
    </source>
</evidence>
<comment type="subcellular location">
    <subcellularLocation>
        <location evidence="1">Nucleus</location>
    </subcellularLocation>
</comment>
<proteinExistence type="inferred from homology"/>
<dbReference type="InterPro" id="IPR003657">
    <property type="entry name" value="WRKY_dom"/>
</dbReference>
<evidence type="ECO:0000256" key="6">
    <source>
        <dbReference type="ARBA" id="ARBA00023125"/>
    </source>
</evidence>
<dbReference type="GO" id="GO:0003677">
    <property type="term" value="F:DNA binding"/>
    <property type="evidence" value="ECO:0007669"/>
    <property type="project" value="UniProtKB-KW"/>
</dbReference>
<keyword evidence="5" id="KW-0805">Transcription regulation</keyword>
<sequence>MEENVGTFNDWEALVVEEFDSKPIQDHACISCINDPSDNINVVLDDQSKKSPSSSSSEVEFRGSIAERRAAKFGFDASRIDVAKFKASCPPSLSPVPSPYLTIPPGISPAALLDSPIMLPNCQQSPTTGTLQLLHCNHDSLVLNSESPAADRDKGSAIHNSTLVKPPDEPTLMFPLSAEFQLPTNSRSPGESRNIVAAKSCFIDRSTETKISEKMHQKSNNINLQPLFDISIVKNQLPQLREGIKGETGIHELHQDDQKVTYPTASEMTRNAEDGYSWRKYGQKHVKGSEYPRSYYKCNNSNCPVKKKVERSHDGEITEIIYKGAHNHPKPHPRVSLGSSAQSSEMLETSEGSEAGLKVESGTGRRLNNQLIKSNKDFRVSSGRRPDDMERTSSTSVLTEALDPLTAIQGKSAKVFRLTETPEIASTVAYPDGEDEDRATQGSTSQGDEADGDESEPKRRKKEAFSTEAYLPSRSTREPRVIVQIESEIDVLDDGYRWRKYGQKVVKGNPNPRSYYKCTSAGCPVRKHVERASDDIKSVLTTYEGKHNHEVPTTKTSTGLPTASSLAPDICDPNPSLMPRNPNVSNLEMHVQDLPLHYEMKPAVLGNHDFLRYNLLGDFVTDHMQIGASSIYQMKFPPTTLQSSIPYGTFLMNSNANESRASCQKFPPVFPDFPVSIPMNVARSSPNVALSNTFHSFNHNQAIICNGTAVQSSLGGDQHIEEGDLRFLRPKEEKKEDSLYETCLTNPDNANASSTIFYQAI</sequence>
<keyword evidence="3" id="KW-0677">Repeat</keyword>
<dbReference type="PROSITE" id="PS50811">
    <property type="entry name" value="WRKY"/>
    <property type="match status" value="2"/>
</dbReference>
<keyword evidence="7" id="KW-0804">Transcription</keyword>
<dbReference type="FunFam" id="2.20.25.80:FF:000003">
    <property type="entry name" value="WRKY transcription factor 57"/>
    <property type="match status" value="1"/>
</dbReference>
<dbReference type="GO" id="GO:0046872">
    <property type="term" value="F:metal ion binding"/>
    <property type="evidence" value="ECO:0007669"/>
    <property type="project" value="UniProtKB-KW"/>
</dbReference>
<keyword evidence="6" id="KW-0238">DNA-binding</keyword>
<dbReference type="SMART" id="SM00774">
    <property type="entry name" value="WRKY"/>
    <property type="match status" value="2"/>
</dbReference>
<dbReference type="Proteomes" id="UP001630127">
    <property type="component" value="Unassembled WGS sequence"/>
</dbReference>
<dbReference type="AlphaFoldDB" id="A0ABD2ZM52"/>
<feature type="region of interest" description="Disordered" evidence="10">
    <location>
        <begin position="425"/>
        <end position="476"/>
    </location>
</feature>
<comment type="caution">
    <text evidence="12">The sequence shown here is derived from an EMBL/GenBank/DDBJ whole genome shotgun (WGS) entry which is preliminary data.</text>
</comment>
<evidence type="ECO:0000256" key="10">
    <source>
        <dbReference type="SAM" id="MobiDB-lite"/>
    </source>
</evidence>
<dbReference type="SUPFAM" id="SSF118290">
    <property type="entry name" value="WRKY DNA-binding domain"/>
    <property type="match status" value="2"/>
</dbReference>
<dbReference type="InterPro" id="IPR036576">
    <property type="entry name" value="WRKY_dom_sf"/>
</dbReference>
<evidence type="ECO:0000259" key="11">
    <source>
        <dbReference type="PROSITE" id="PS50811"/>
    </source>
</evidence>
<dbReference type="EMBL" id="JBJUIK010000008">
    <property type="protein sequence ID" value="KAL3520520.1"/>
    <property type="molecule type" value="Genomic_DNA"/>
</dbReference>
<dbReference type="Pfam" id="PF03106">
    <property type="entry name" value="WRKY"/>
    <property type="match status" value="2"/>
</dbReference>
<evidence type="ECO:0000313" key="12">
    <source>
        <dbReference type="EMBL" id="KAL3520520.1"/>
    </source>
</evidence>
<feature type="compositionally biased region" description="Polar residues" evidence="10">
    <location>
        <begin position="337"/>
        <end position="352"/>
    </location>
</feature>
<evidence type="ECO:0000256" key="7">
    <source>
        <dbReference type="ARBA" id="ARBA00023163"/>
    </source>
</evidence>
<feature type="region of interest" description="Disordered" evidence="10">
    <location>
        <begin position="323"/>
        <end position="397"/>
    </location>
</feature>
<keyword evidence="8" id="KW-0539">Nucleus</keyword>
<evidence type="ECO:0000256" key="3">
    <source>
        <dbReference type="ARBA" id="ARBA00022737"/>
    </source>
</evidence>
<keyword evidence="4" id="KW-0862">Zinc</keyword>
<feature type="region of interest" description="Disordered" evidence="10">
    <location>
        <begin position="547"/>
        <end position="576"/>
    </location>
</feature>
<evidence type="ECO:0000256" key="8">
    <source>
        <dbReference type="ARBA" id="ARBA00023242"/>
    </source>
</evidence>
<protein>
    <recommendedName>
        <fullName evidence="11">WRKY domain-containing protein</fullName>
    </recommendedName>
</protein>
<name>A0ABD2ZM52_9GENT</name>
<feature type="domain" description="WRKY" evidence="11">
    <location>
        <begin position="487"/>
        <end position="552"/>
    </location>
</feature>
<organism evidence="12 13">
    <name type="scientific">Cinchona calisaya</name>
    <dbReference type="NCBI Taxonomy" id="153742"/>
    <lineage>
        <taxon>Eukaryota</taxon>
        <taxon>Viridiplantae</taxon>
        <taxon>Streptophyta</taxon>
        <taxon>Embryophyta</taxon>
        <taxon>Tracheophyta</taxon>
        <taxon>Spermatophyta</taxon>
        <taxon>Magnoliopsida</taxon>
        <taxon>eudicotyledons</taxon>
        <taxon>Gunneridae</taxon>
        <taxon>Pentapetalae</taxon>
        <taxon>asterids</taxon>
        <taxon>lamiids</taxon>
        <taxon>Gentianales</taxon>
        <taxon>Rubiaceae</taxon>
        <taxon>Cinchonoideae</taxon>
        <taxon>Cinchoneae</taxon>
        <taxon>Cinchona</taxon>
    </lineage>
</organism>
<evidence type="ECO:0000256" key="1">
    <source>
        <dbReference type="ARBA" id="ARBA00004123"/>
    </source>
</evidence>
<feature type="compositionally biased region" description="Polar residues" evidence="10">
    <location>
        <begin position="553"/>
        <end position="565"/>
    </location>
</feature>
<dbReference type="PANTHER" id="PTHR31221:SF1">
    <property type="entry name" value="WRKY TRANSCRIPTION FACTOR 33-RELATED"/>
    <property type="match status" value="1"/>
</dbReference>
<accession>A0ABD2ZM52</accession>
<evidence type="ECO:0000256" key="4">
    <source>
        <dbReference type="ARBA" id="ARBA00022833"/>
    </source>
</evidence>